<reference evidence="3" key="1">
    <citation type="journal article" date="2019" name="Int. J. Syst. Evol. Microbiol.">
        <title>The Global Catalogue of Microorganisms (GCM) 10K type strain sequencing project: providing services to taxonomists for standard genome sequencing and annotation.</title>
        <authorList>
            <consortium name="The Broad Institute Genomics Platform"/>
            <consortium name="The Broad Institute Genome Sequencing Center for Infectious Disease"/>
            <person name="Wu L."/>
            <person name="Ma J."/>
        </authorList>
    </citation>
    <scope>NUCLEOTIDE SEQUENCE [LARGE SCALE GENOMIC DNA]</scope>
    <source>
        <strain evidence="3">CGMCC 1.13574</strain>
    </source>
</reference>
<protein>
    <submittedName>
        <fullName evidence="2">Glutathione S-transferase family protein</fullName>
        <ecNumber evidence="2">1.8.5.-</ecNumber>
    </submittedName>
</protein>
<gene>
    <name evidence="2" type="ORF">ACFO3Q_01195</name>
</gene>
<dbReference type="EC" id="1.8.5.-" evidence="2"/>
<dbReference type="InterPro" id="IPR036249">
    <property type="entry name" value="Thioredoxin-like_sf"/>
</dbReference>
<sequence length="329" mass="36934">MGRLVDGVWTTQGYDTSATGGAFKREESRFRNWITPDGAPGPDGEGGFAAEPGRYHLYVSLACPWAHRTLIFRRLKGLDGMIGLSVVHWFMGDEGWTFAEAPGTIPDSVNGVRCLHELYTLAEPGATTRVTVPVLWDTQRRTLVSNESADIIRMLNSAFDGVGAREGDYYPEALREEIDGYNARIYDTLNNGVYKAGFATAQDKYDAAVAGVFETLDWLESHLAARRYLCGDRLTEADWRLFTTLLRFDAVYHGHFKCNLRRIADYPNLSGYLRDLYQHPGVRETCDFEHIKNHYYRSHDWINPSRVVPAGPVQDLDAPHGRARLGAPG</sequence>
<organism evidence="2 3">
    <name type="scientific">Coralloluteibacterium thermophilum</name>
    <dbReference type="NCBI Taxonomy" id="2707049"/>
    <lineage>
        <taxon>Bacteria</taxon>
        <taxon>Pseudomonadati</taxon>
        <taxon>Pseudomonadota</taxon>
        <taxon>Gammaproteobacteria</taxon>
        <taxon>Lysobacterales</taxon>
        <taxon>Lysobacteraceae</taxon>
        <taxon>Coralloluteibacterium</taxon>
    </lineage>
</organism>
<dbReference type="Gene3D" id="3.40.30.10">
    <property type="entry name" value="Glutaredoxin"/>
    <property type="match status" value="1"/>
</dbReference>
<dbReference type="SUPFAM" id="SSF47616">
    <property type="entry name" value="GST C-terminal domain-like"/>
    <property type="match status" value="1"/>
</dbReference>
<dbReference type="PROSITE" id="PS50405">
    <property type="entry name" value="GST_CTER"/>
    <property type="match status" value="1"/>
</dbReference>
<dbReference type="SFLD" id="SFLDG01206">
    <property type="entry name" value="Xi.1"/>
    <property type="match status" value="1"/>
</dbReference>
<dbReference type="CDD" id="cd03190">
    <property type="entry name" value="GST_C_Omega_like"/>
    <property type="match status" value="1"/>
</dbReference>
<dbReference type="InterPro" id="IPR040079">
    <property type="entry name" value="Glutathione_S-Trfase"/>
</dbReference>
<dbReference type="SUPFAM" id="SSF52833">
    <property type="entry name" value="Thioredoxin-like"/>
    <property type="match status" value="1"/>
</dbReference>
<accession>A0ABV9NGV5</accession>
<comment type="caution">
    <text evidence="2">The sequence shown here is derived from an EMBL/GenBank/DDBJ whole genome shotgun (WGS) entry which is preliminary data.</text>
</comment>
<feature type="domain" description="GST C-terminal" evidence="1">
    <location>
        <begin position="171"/>
        <end position="295"/>
    </location>
</feature>
<dbReference type="Pfam" id="PF13410">
    <property type="entry name" value="GST_C_2"/>
    <property type="match status" value="1"/>
</dbReference>
<dbReference type="PANTHER" id="PTHR32419">
    <property type="entry name" value="GLUTATHIONYL-HYDROQUINONE REDUCTASE"/>
    <property type="match status" value="1"/>
</dbReference>
<keyword evidence="2" id="KW-0560">Oxidoreductase</keyword>
<dbReference type="RefSeq" id="WP_377002747.1">
    <property type="nucleotide sequence ID" value="NZ_JBHSGG010000002.1"/>
</dbReference>
<dbReference type="SFLD" id="SFLDS00019">
    <property type="entry name" value="Glutathione_Transferase_(cytos"/>
    <property type="match status" value="1"/>
</dbReference>
<dbReference type="InterPro" id="IPR004045">
    <property type="entry name" value="Glutathione_S-Trfase_N"/>
</dbReference>
<dbReference type="InterPro" id="IPR047047">
    <property type="entry name" value="GST_Omega-like_C"/>
</dbReference>
<dbReference type="PIRSF" id="PIRSF015753">
    <property type="entry name" value="GST"/>
    <property type="match status" value="1"/>
</dbReference>
<dbReference type="Gene3D" id="1.20.1050.10">
    <property type="match status" value="1"/>
</dbReference>
<dbReference type="EMBL" id="JBHSGG010000002">
    <property type="protein sequence ID" value="MFC4726794.1"/>
    <property type="molecule type" value="Genomic_DNA"/>
</dbReference>
<keyword evidence="3" id="KW-1185">Reference proteome</keyword>
<evidence type="ECO:0000313" key="3">
    <source>
        <dbReference type="Proteomes" id="UP001595892"/>
    </source>
</evidence>
<dbReference type="InterPro" id="IPR016639">
    <property type="entry name" value="GST_Omega/GSH"/>
</dbReference>
<name>A0ABV9NGV5_9GAMM</name>
<evidence type="ECO:0000313" key="2">
    <source>
        <dbReference type="EMBL" id="MFC4726794.1"/>
    </source>
</evidence>
<dbReference type="Pfam" id="PF13409">
    <property type="entry name" value="GST_N_2"/>
    <property type="match status" value="1"/>
</dbReference>
<dbReference type="InterPro" id="IPR010987">
    <property type="entry name" value="Glutathione-S-Trfase_C-like"/>
</dbReference>
<dbReference type="Proteomes" id="UP001595892">
    <property type="component" value="Unassembled WGS sequence"/>
</dbReference>
<dbReference type="PANTHER" id="PTHR32419:SF6">
    <property type="entry name" value="GLUTATHIONE S-TRANSFERASE OMEGA-LIKE 1-RELATED"/>
    <property type="match status" value="1"/>
</dbReference>
<dbReference type="InterPro" id="IPR036282">
    <property type="entry name" value="Glutathione-S-Trfase_C_sf"/>
</dbReference>
<evidence type="ECO:0000259" key="1">
    <source>
        <dbReference type="PROSITE" id="PS50405"/>
    </source>
</evidence>
<dbReference type="GO" id="GO:0016491">
    <property type="term" value="F:oxidoreductase activity"/>
    <property type="evidence" value="ECO:0007669"/>
    <property type="project" value="UniProtKB-KW"/>
</dbReference>
<proteinExistence type="predicted"/>
<dbReference type="SFLD" id="SFLDG01148">
    <property type="entry name" value="Xi_(cytGST)"/>
    <property type="match status" value="1"/>
</dbReference>